<organism evidence="2 3">
    <name type="scientific">Gordonia hongkongensis</name>
    <dbReference type="NCBI Taxonomy" id="1701090"/>
    <lineage>
        <taxon>Bacteria</taxon>
        <taxon>Bacillati</taxon>
        <taxon>Actinomycetota</taxon>
        <taxon>Actinomycetes</taxon>
        <taxon>Mycobacteriales</taxon>
        <taxon>Gordoniaceae</taxon>
        <taxon>Gordonia</taxon>
    </lineage>
</organism>
<dbReference type="Proteomes" id="UP001213504">
    <property type="component" value="Chromosome"/>
</dbReference>
<accession>A0AAX3T4Q0</accession>
<dbReference type="EMBL" id="CP121270">
    <property type="protein sequence ID" value="WFP23906.1"/>
    <property type="molecule type" value="Genomic_DNA"/>
</dbReference>
<sequence length="217" mass="22881">MRPLLAGPELAPTSTSRPHGSRPSQQTPRVRVRPAPPYEPAGPVVAAPHGLATPTAIRPFPGSAPGAGSARKTAVAAAEARRFTVAVSRLLFEVVDRRRSVAHLGDVVSPAIADQVAALVRHDAFRIPESTGTGTPGTASTPVAQVSTGNVLRRVHVQVCDPSAAEVFGSYEGGGRLRAFAGRIERKPIRVRGAADPGRRSLGRVEYRWQLVALEFG</sequence>
<dbReference type="AlphaFoldDB" id="A0AAX3T4Q0"/>
<gene>
    <name evidence="2" type="ORF">P9A14_17445</name>
</gene>
<evidence type="ECO:0000313" key="2">
    <source>
        <dbReference type="EMBL" id="WFP23906.1"/>
    </source>
</evidence>
<evidence type="ECO:0000313" key="3">
    <source>
        <dbReference type="Proteomes" id="UP001213504"/>
    </source>
</evidence>
<name>A0AAX3T4Q0_9ACTN</name>
<protein>
    <submittedName>
        <fullName evidence="2">Rv3235 family protein</fullName>
    </submittedName>
</protein>
<feature type="region of interest" description="Disordered" evidence="1">
    <location>
        <begin position="1"/>
        <end position="42"/>
    </location>
</feature>
<proteinExistence type="predicted"/>
<feature type="compositionally biased region" description="Polar residues" evidence="1">
    <location>
        <begin position="12"/>
        <end position="28"/>
    </location>
</feature>
<reference evidence="2" key="1">
    <citation type="submission" date="2023-04" db="EMBL/GenBank/DDBJ databases">
        <title>Complete genome sequence of a phthalic acid esters degrading bacterial strain.</title>
        <authorList>
            <person name="Weng L."/>
            <person name="Jia Y."/>
            <person name="Ren L."/>
        </authorList>
    </citation>
    <scope>NUCLEOTIDE SEQUENCE</scope>
    <source>
        <strain evidence="2">RL-LY01</strain>
    </source>
</reference>
<dbReference type="InterPro" id="IPR045596">
    <property type="entry name" value="DUF6459"/>
</dbReference>
<dbReference type="Pfam" id="PF20060">
    <property type="entry name" value="DUF6459"/>
    <property type="match status" value="1"/>
</dbReference>
<evidence type="ECO:0000256" key="1">
    <source>
        <dbReference type="SAM" id="MobiDB-lite"/>
    </source>
</evidence>